<proteinExistence type="predicted"/>
<comment type="caution">
    <text evidence="1">The sequence shown here is derived from an EMBL/GenBank/DDBJ whole genome shotgun (WGS) entry which is preliminary data.</text>
</comment>
<gene>
    <name evidence="1" type="ORF">IFM89_003863</name>
</gene>
<dbReference type="EMBL" id="JADFTS010000004">
    <property type="protein sequence ID" value="KAF9607943.1"/>
    <property type="molecule type" value="Genomic_DNA"/>
</dbReference>
<protein>
    <recommendedName>
        <fullName evidence="3">Pentatricopeptide repeat-containing protein</fullName>
    </recommendedName>
</protein>
<reference evidence="1 2" key="1">
    <citation type="submission" date="2020-10" db="EMBL/GenBank/DDBJ databases">
        <title>The Coptis chinensis genome and diversification of protoberbering-type alkaloids.</title>
        <authorList>
            <person name="Wang B."/>
            <person name="Shu S."/>
            <person name="Song C."/>
            <person name="Liu Y."/>
        </authorList>
    </citation>
    <scope>NUCLEOTIDE SEQUENCE [LARGE SCALE GENOMIC DNA]</scope>
    <source>
        <strain evidence="1">HL-2020</strain>
        <tissue evidence="1">Leaf</tissue>
    </source>
</reference>
<dbReference type="AlphaFoldDB" id="A0A835LTU8"/>
<dbReference type="Proteomes" id="UP000631114">
    <property type="component" value="Unassembled WGS sequence"/>
</dbReference>
<name>A0A835LTU8_9MAGN</name>
<accession>A0A835LTU8</accession>
<evidence type="ECO:0000313" key="1">
    <source>
        <dbReference type="EMBL" id="KAF9607943.1"/>
    </source>
</evidence>
<keyword evidence="2" id="KW-1185">Reference proteome</keyword>
<evidence type="ECO:0000313" key="2">
    <source>
        <dbReference type="Proteomes" id="UP000631114"/>
    </source>
</evidence>
<evidence type="ECO:0008006" key="3">
    <source>
        <dbReference type="Google" id="ProtNLM"/>
    </source>
</evidence>
<sequence length="100" mass="11156">MGLDLQGNTCCCVVDMLARVGSPKEAENFITKCYLIPDIVVFKTRFAKMLKPWGCRGCKASADSVWKLDPSDSKTSCVTRQHPCIDSNAWGEVARVRRLM</sequence>
<organism evidence="1 2">
    <name type="scientific">Coptis chinensis</name>
    <dbReference type="NCBI Taxonomy" id="261450"/>
    <lineage>
        <taxon>Eukaryota</taxon>
        <taxon>Viridiplantae</taxon>
        <taxon>Streptophyta</taxon>
        <taxon>Embryophyta</taxon>
        <taxon>Tracheophyta</taxon>
        <taxon>Spermatophyta</taxon>
        <taxon>Magnoliopsida</taxon>
        <taxon>Ranunculales</taxon>
        <taxon>Ranunculaceae</taxon>
        <taxon>Coptidoideae</taxon>
        <taxon>Coptis</taxon>
    </lineage>
</organism>